<dbReference type="Pfam" id="PF14159">
    <property type="entry name" value="CAAD"/>
    <property type="match status" value="1"/>
</dbReference>
<comment type="caution">
    <text evidence="5">The sequence shown here is derived from an EMBL/GenBank/DDBJ whole genome shotgun (WGS) entry which is preliminary data.</text>
</comment>
<feature type="transmembrane region" description="Helical" evidence="3">
    <location>
        <begin position="177"/>
        <end position="201"/>
    </location>
</feature>
<dbReference type="InterPro" id="IPR033344">
    <property type="entry name" value="CURT1"/>
</dbReference>
<name>A0A8T0T8B8_PANVG</name>
<sequence length="245" mass="25764">MASPACTTNAAAGTRAGHGLPVPRRGPSPSSAPVALRRCSLPTRGLSLRCAGTDWSDPAFVTVAEKLDAAAAARKARALAGAGGEEEKGRVEAFNGVISGAVEEQPVAVPFEQSLVAVDSVVGNNDALSRALGSKLGLEEISTYVIYGTGAFFAGWILSAVVSALDSIPLLPKILEIVGLGYTIWFGTRYLLFKVCVYTFVKQDSLLKLLVVGSIINHLLALFGSARILARTLPEKRISHAWCTK</sequence>
<dbReference type="PANTHER" id="PTHR33222">
    <property type="match status" value="1"/>
</dbReference>
<feature type="region of interest" description="Disordered" evidence="2">
    <location>
        <begin position="1"/>
        <end position="34"/>
    </location>
</feature>
<evidence type="ECO:0000313" key="5">
    <source>
        <dbReference type="EMBL" id="KAG2605495.1"/>
    </source>
</evidence>
<keyword evidence="6" id="KW-1185">Reference proteome</keyword>
<dbReference type="InterPro" id="IPR025564">
    <property type="entry name" value="CAAD_dom"/>
</dbReference>
<evidence type="ECO:0000256" key="2">
    <source>
        <dbReference type="SAM" id="MobiDB-lite"/>
    </source>
</evidence>
<gene>
    <name evidence="5" type="ORF">PVAP13_4NG132100</name>
</gene>
<evidence type="ECO:0000313" key="6">
    <source>
        <dbReference type="Proteomes" id="UP000823388"/>
    </source>
</evidence>
<dbReference type="Proteomes" id="UP000823388">
    <property type="component" value="Chromosome 4N"/>
</dbReference>
<dbReference type="GO" id="GO:0009535">
    <property type="term" value="C:chloroplast thylakoid membrane"/>
    <property type="evidence" value="ECO:0007669"/>
    <property type="project" value="TreeGrafter"/>
</dbReference>
<proteinExistence type="predicted"/>
<comment type="subcellular location">
    <subcellularLocation>
        <location evidence="1">Membrane</location>
        <topology evidence="1">Multi-pass membrane protein</topology>
    </subcellularLocation>
</comment>
<reference evidence="5" key="1">
    <citation type="submission" date="2020-05" db="EMBL/GenBank/DDBJ databases">
        <title>WGS assembly of Panicum virgatum.</title>
        <authorList>
            <person name="Lovell J.T."/>
            <person name="Jenkins J."/>
            <person name="Shu S."/>
            <person name="Juenger T.E."/>
            <person name="Schmutz J."/>
        </authorList>
    </citation>
    <scope>NUCLEOTIDE SEQUENCE</scope>
    <source>
        <strain evidence="5">AP13</strain>
    </source>
</reference>
<dbReference type="PANTHER" id="PTHR33222:SF37">
    <property type="entry name" value="OS06G0217700 PROTEIN"/>
    <property type="match status" value="1"/>
</dbReference>
<feature type="domain" description="Cyanobacterial aminoacyl-tRNA synthetase CAAD" evidence="4">
    <location>
        <begin position="142"/>
        <end position="194"/>
    </location>
</feature>
<dbReference type="EMBL" id="CM029044">
    <property type="protein sequence ID" value="KAG2605495.1"/>
    <property type="molecule type" value="Genomic_DNA"/>
</dbReference>
<feature type="compositionally biased region" description="Polar residues" evidence="2">
    <location>
        <begin position="1"/>
        <end position="11"/>
    </location>
</feature>
<keyword evidence="3" id="KW-1133">Transmembrane helix</keyword>
<organism evidence="5 6">
    <name type="scientific">Panicum virgatum</name>
    <name type="common">Blackwell switchgrass</name>
    <dbReference type="NCBI Taxonomy" id="38727"/>
    <lineage>
        <taxon>Eukaryota</taxon>
        <taxon>Viridiplantae</taxon>
        <taxon>Streptophyta</taxon>
        <taxon>Embryophyta</taxon>
        <taxon>Tracheophyta</taxon>
        <taxon>Spermatophyta</taxon>
        <taxon>Magnoliopsida</taxon>
        <taxon>Liliopsida</taxon>
        <taxon>Poales</taxon>
        <taxon>Poaceae</taxon>
        <taxon>PACMAD clade</taxon>
        <taxon>Panicoideae</taxon>
        <taxon>Panicodae</taxon>
        <taxon>Paniceae</taxon>
        <taxon>Panicinae</taxon>
        <taxon>Panicum</taxon>
        <taxon>Panicum sect. Hiantes</taxon>
    </lineage>
</organism>
<keyword evidence="3" id="KW-0812">Transmembrane</keyword>
<feature type="transmembrane region" description="Helical" evidence="3">
    <location>
        <begin position="144"/>
        <end position="165"/>
    </location>
</feature>
<feature type="transmembrane region" description="Helical" evidence="3">
    <location>
        <begin position="207"/>
        <end position="230"/>
    </location>
</feature>
<dbReference type="AlphaFoldDB" id="A0A8T0T8B8"/>
<evidence type="ECO:0000256" key="1">
    <source>
        <dbReference type="ARBA" id="ARBA00004141"/>
    </source>
</evidence>
<accession>A0A8T0T8B8</accession>
<evidence type="ECO:0000256" key="3">
    <source>
        <dbReference type="SAM" id="Phobius"/>
    </source>
</evidence>
<keyword evidence="3" id="KW-0472">Membrane</keyword>
<protein>
    <recommendedName>
        <fullName evidence="4">Cyanobacterial aminoacyl-tRNA synthetase CAAD domain-containing protein</fullName>
    </recommendedName>
</protein>
<evidence type="ECO:0000259" key="4">
    <source>
        <dbReference type="Pfam" id="PF14159"/>
    </source>
</evidence>